<dbReference type="PANTHER" id="PTHR23131">
    <property type="entry name" value="ENDORIBONUCLEASE LACTB2"/>
    <property type="match status" value="1"/>
</dbReference>
<evidence type="ECO:0000256" key="2">
    <source>
        <dbReference type="ARBA" id="ARBA00034301"/>
    </source>
</evidence>
<evidence type="ECO:0000256" key="3">
    <source>
        <dbReference type="ARBA" id="ARBA00048505"/>
    </source>
</evidence>
<evidence type="ECO:0000313" key="6">
    <source>
        <dbReference type="EMBL" id="PLT46974.1"/>
    </source>
</evidence>
<accession>A0A2N5N9G0</accession>
<proteinExistence type="predicted"/>
<evidence type="ECO:0000259" key="5">
    <source>
        <dbReference type="SMART" id="SM00849"/>
    </source>
</evidence>
<dbReference type="CDD" id="cd07725">
    <property type="entry name" value="TTHA1429-like_MBL-fold"/>
    <property type="match status" value="1"/>
</dbReference>
<reference evidence="6 7" key="1">
    <citation type="submission" date="2017-05" db="EMBL/GenBank/DDBJ databases">
        <title>Functional genome analysis of Paenibacillus pasadenensis strain R16: insights on endophytic life style and antifungal activity.</title>
        <authorList>
            <person name="Passera A."/>
            <person name="Marcolungo L."/>
            <person name="Casati P."/>
            <person name="Brasca M."/>
            <person name="Quaglino F."/>
            <person name="Delledonne M."/>
        </authorList>
    </citation>
    <scope>NUCLEOTIDE SEQUENCE [LARGE SCALE GENOMIC DNA]</scope>
    <source>
        <strain evidence="6 7">R16</strain>
    </source>
</reference>
<dbReference type="EMBL" id="NFEZ01000003">
    <property type="protein sequence ID" value="PLT46974.1"/>
    <property type="molecule type" value="Genomic_DNA"/>
</dbReference>
<dbReference type="Gene3D" id="3.60.15.10">
    <property type="entry name" value="Ribonuclease Z/Hydroxyacylglutathione hydrolase-like"/>
    <property type="match status" value="1"/>
</dbReference>
<dbReference type="InterPro" id="IPR036388">
    <property type="entry name" value="WH-like_DNA-bd_sf"/>
</dbReference>
<dbReference type="PANTHER" id="PTHR23131:SF4">
    <property type="entry name" value="METALLO-BETA-LACTAMASE SUPERFAMILY POTEIN"/>
    <property type="match status" value="1"/>
</dbReference>
<feature type="domain" description="Metallo-beta-lactamase" evidence="5">
    <location>
        <begin position="68"/>
        <end position="284"/>
    </location>
</feature>
<gene>
    <name evidence="6" type="ORF">B8V81_1198</name>
</gene>
<dbReference type="InterPro" id="IPR036866">
    <property type="entry name" value="RibonucZ/Hydroxyglut_hydro"/>
</dbReference>
<evidence type="ECO:0000256" key="4">
    <source>
        <dbReference type="SAM" id="MobiDB-lite"/>
    </source>
</evidence>
<dbReference type="RefSeq" id="WP_101807943.1">
    <property type="nucleotide sequence ID" value="NZ_NFEZ01000003.1"/>
</dbReference>
<name>A0A2N5N9G0_9BACL</name>
<dbReference type="Gene3D" id="1.10.10.10">
    <property type="entry name" value="Winged helix-like DNA-binding domain superfamily/Winged helix DNA-binding domain"/>
    <property type="match status" value="1"/>
</dbReference>
<dbReference type="SUPFAM" id="SSF56281">
    <property type="entry name" value="Metallo-hydrolase/oxidoreductase"/>
    <property type="match status" value="1"/>
</dbReference>
<feature type="compositionally biased region" description="Basic and acidic residues" evidence="4">
    <location>
        <begin position="1"/>
        <end position="10"/>
    </location>
</feature>
<dbReference type="InterPro" id="IPR001279">
    <property type="entry name" value="Metallo-B-lactamas"/>
</dbReference>
<comment type="catalytic activity">
    <reaction evidence="1">
        <text>3',5'-cyclic CMP + H2O = CMP + H(+)</text>
        <dbReference type="Rhea" id="RHEA:72675"/>
        <dbReference type="ChEBI" id="CHEBI:15377"/>
        <dbReference type="ChEBI" id="CHEBI:15378"/>
        <dbReference type="ChEBI" id="CHEBI:58003"/>
        <dbReference type="ChEBI" id="CHEBI:60377"/>
    </reaction>
    <physiologicalReaction direction="left-to-right" evidence="1">
        <dbReference type="Rhea" id="RHEA:72676"/>
    </physiologicalReaction>
</comment>
<dbReference type="Pfam" id="PF00753">
    <property type="entry name" value="Lactamase_B"/>
    <property type="match status" value="1"/>
</dbReference>
<organism evidence="6 7">
    <name type="scientific">Paenibacillus pasadenensis</name>
    <dbReference type="NCBI Taxonomy" id="217090"/>
    <lineage>
        <taxon>Bacteria</taxon>
        <taxon>Bacillati</taxon>
        <taxon>Bacillota</taxon>
        <taxon>Bacilli</taxon>
        <taxon>Bacillales</taxon>
        <taxon>Paenibacillaceae</taxon>
        <taxon>Paenibacillus</taxon>
    </lineage>
</organism>
<dbReference type="AlphaFoldDB" id="A0A2N5N9G0"/>
<dbReference type="InterPro" id="IPR050662">
    <property type="entry name" value="Sec-metab_biosynth-thioest"/>
</dbReference>
<keyword evidence="7" id="KW-1185">Reference proteome</keyword>
<dbReference type="SMART" id="SM00849">
    <property type="entry name" value="Lactamase_B"/>
    <property type="match status" value="1"/>
</dbReference>
<evidence type="ECO:0000256" key="1">
    <source>
        <dbReference type="ARBA" id="ARBA00034221"/>
    </source>
</evidence>
<comment type="function">
    <text evidence="2">Counteracts the endogenous Pycsar antiviral defense system. Phosphodiesterase that enables metal-dependent hydrolysis of host cyclic nucleotide Pycsar defense signals such as cCMP and cUMP.</text>
</comment>
<comment type="catalytic activity">
    <reaction evidence="3">
        <text>3',5'-cyclic UMP + H2O = UMP + H(+)</text>
        <dbReference type="Rhea" id="RHEA:70575"/>
        <dbReference type="ChEBI" id="CHEBI:15377"/>
        <dbReference type="ChEBI" id="CHEBI:15378"/>
        <dbReference type="ChEBI" id="CHEBI:57865"/>
        <dbReference type="ChEBI" id="CHEBI:184387"/>
    </reaction>
    <physiologicalReaction direction="left-to-right" evidence="3">
        <dbReference type="Rhea" id="RHEA:70576"/>
    </physiologicalReaction>
</comment>
<sequence>MTERRQHGEAPEAAVRPTEAADASGRTQGEASGAGRTAVGAGRDPLQAEPLGGGWLRVPVPLPYSLRFVNAYLVPEPDGGWTVVDPGLNTEEARTTWRELQQQAGIAPGDIRRVLLTHQHPDHYGLSGWMQQEHGCPVWMTRQAHRYAVRMWGTDSRFPRELEAWFRSHGMPDELLALLGPHLDSFRERVEPQPQPSYLEPGESVQLGGRSWRLIDAPGHAPGAVCLYEPGRRELIAGDQVLARITPNISLLPGDGVDPDPLRSYLASLAELAKLPTERVYPGHRELFADAGKRAREIAEHHARRLEHLLGLLAERGEASAFELCELEFGVHLRRNIHNLRFALSETLAHLAYLERDGRAEARFRADGAIRYRGVARENGIG</sequence>
<evidence type="ECO:0000313" key="7">
    <source>
        <dbReference type="Proteomes" id="UP000234789"/>
    </source>
</evidence>
<feature type="region of interest" description="Disordered" evidence="4">
    <location>
        <begin position="1"/>
        <end position="52"/>
    </location>
</feature>
<comment type="caution">
    <text evidence="6">The sequence shown here is derived from an EMBL/GenBank/DDBJ whole genome shotgun (WGS) entry which is preliminary data.</text>
</comment>
<dbReference type="Proteomes" id="UP000234789">
    <property type="component" value="Unassembled WGS sequence"/>
</dbReference>
<protein>
    <recommendedName>
        <fullName evidence="5">Metallo-beta-lactamase domain-containing protein</fullName>
    </recommendedName>
</protein>